<feature type="compositionally biased region" description="Acidic residues" evidence="1">
    <location>
        <begin position="275"/>
        <end position="293"/>
    </location>
</feature>
<dbReference type="AlphaFoldDB" id="A0A6C0KZH7"/>
<evidence type="ECO:0000256" key="1">
    <source>
        <dbReference type="SAM" id="MobiDB-lite"/>
    </source>
</evidence>
<reference evidence="2" key="1">
    <citation type="journal article" date="2020" name="Nature">
        <title>Giant virus diversity and host interactions through global metagenomics.</title>
        <authorList>
            <person name="Schulz F."/>
            <person name="Roux S."/>
            <person name="Paez-Espino D."/>
            <person name="Jungbluth S."/>
            <person name="Walsh D.A."/>
            <person name="Denef V.J."/>
            <person name="McMahon K.D."/>
            <person name="Konstantinidis K.T."/>
            <person name="Eloe-Fadrosh E.A."/>
            <person name="Kyrpides N.C."/>
            <person name="Woyke T."/>
        </authorList>
    </citation>
    <scope>NUCLEOTIDE SEQUENCE</scope>
    <source>
        <strain evidence="2">GVMAG-S-ERX555907-63</strain>
    </source>
</reference>
<organism evidence="2">
    <name type="scientific">viral metagenome</name>
    <dbReference type="NCBI Taxonomy" id="1070528"/>
    <lineage>
        <taxon>unclassified sequences</taxon>
        <taxon>metagenomes</taxon>
        <taxon>organismal metagenomes</taxon>
    </lineage>
</organism>
<dbReference type="EMBL" id="MN741020">
    <property type="protein sequence ID" value="QHU22979.1"/>
    <property type="molecule type" value="Genomic_DNA"/>
</dbReference>
<name>A0A6C0KZH7_9ZZZZ</name>
<accession>A0A6C0KZH7</accession>
<feature type="region of interest" description="Disordered" evidence="1">
    <location>
        <begin position="38"/>
        <end position="59"/>
    </location>
</feature>
<feature type="compositionally biased region" description="Basic and acidic residues" evidence="1">
    <location>
        <begin position="47"/>
        <end position="59"/>
    </location>
</feature>
<feature type="region of interest" description="Disordered" evidence="1">
    <location>
        <begin position="275"/>
        <end position="320"/>
    </location>
</feature>
<evidence type="ECO:0000313" key="2">
    <source>
        <dbReference type="EMBL" id="QHU22979.1"/>
    </source>
</evidence>
<proteinExistence type="predicted"/>
<feature type="compositionally biased region" description="Basic residues" evidence="1">
    <location>
        <begin position="310"/>
        <end position="320"/>
    </location>
</feature>
<sequence length="320" mass="37650">MSKRLSYYWKGDTTNNPRSRFKQINSGSWNITGNVISENESNPPPNVHEHNLENVSDRESEPVVQNKWSRLMNGVWNLFNFTKKSPKSTFESSNDFDLEELEDLSKLRDIDYLEQYEHPVYDDSETPIYDEYEPPVLDEYKNEISIKKTELLNRIDDIVQQNENETRGGTTNRIQLEDKSDKDEFLIPKKDEEYAAIYGDDFVYTQHERDNNEYNPNTGINDLLEIDLLNKWRYGDDNSEAYNTEVLNTHKELVESIGEKNTADLIDFLSETGEDFETNESALEEEEDNEETLDDLRHKASENNRQSRYALRKHKKVKYT</sequence>
<protein>
    <submittedName>
        <fullName evidence="2">Uncharacterized protein</fullName>
    </submittedName>
</protein>